<dbReference type="PANTHER" id="PTHR39456">
    <property type="entry name" value="METAL-DEPENDENT HYDROLASE"/>
    <property type="match status" value="1"/>
</dbReference>
<accession>A0A1A2Z600</accession>
<keyword evidence="1" id="KW-0472">Membrane</keyword>
<dbReference type="PIRSF" id="PIRSF007580">
    <property type="entry name" value="UCP07580"/>
    <property type="match status" value="1"/>
</dbReference>
<proteinExistence type="predicted"/>
<dbReference type="EMBL" id="LZKJ01000134">
    <property type="protein sequence ID" value="OBI44591.1"/>
    <property type="molecule type" value="Genomic_DNA"/>
</dbReference>
<dbReference type="GO" id="GO:0016787">
    <property type="term" value="F:hydrolase activity"/>
    <property type="evidence" value="ECO:0007669"/>
    <property type="project" value="UniProtKB-KW"/>
</dbReference>
<name>A0A1A2Z600_9MYCO</name>
<evidence type="ECO:0000256" key="1">
    <source>
        <dbReference type="SAM" id="Phobius"/>
    </source>
</evidence>
<evidence type="ECO:0000313" key="3">
    <source>
        <dbReference type="Proteomes" id="UP000093592"/>
    </source>
</evidence>
<dbReference type="OrthoDB" id="4760165at2"/>
<feature type="transmembrane region" description="Helical" evidence="1">
    <location>
        <begin position="206"/>
        <end position="229"/>
    </location>
</feature>
<keyword evidence="1" id="KW-0812">Transmembrane</keyword>
<reference evidence="3" key="1">
    <citation type="submission" date="2016-06" db="EMBL/GenBank/DDBJ databases">
        <authorList>
            <person name="Sutton G."/>
            <person name="Brinkac L."/>
            <person name="Sanka R."/>
            <person name="Adams M."/>
            <person name="Lau E."/>
            <person name="Sam S."/>
            <person name="Sreng N."/>
            <person name="Him V."/>
            <person name="Kerleguer A."/>
            <person name="Cheng S."/>
        </authorList>
    </citation>
    <scope>NUCLEOTIDE SEQUENCE [LARGE SCALE GENOMIC DNA]</scope>
    <source>
        <strain evidence="3">E861</strain>
    </source>
</reference>
<sequence length="298" mass="33681">MADSNAAVARQEDSAPIGYPKVRRIRFRFGDPQPMNHHFVEGDIAFSHLVAFLSAAFPPGEESFIRSVRRFADRVTDPVLKKRVAGFIGQESVHGQEHRRLNEKLIDMGYPFVRLLTFPTDSRRQRLILRLENRAPALVHLAMTAAAEHYTATLAERVLSRDEIQAIPGDPEVWNLLNWHAVEELEHKSVAFDVYRAVGGSERIRIGVMAVMYVLTIPVVTVATVLSVLTDPKGWHPIKVARQTIGIFRGPLVRGLMADLRAYMRPGFHPDDIDTRQLVEEWRQELFGAQGSLVGHLR</sequence>
<evidence type="ECO:0000313" key="2">
    <source>
        <dbReference type="EMBL" id="OBI44591.1"/>
    </source>
</evidence>
<dbReference type="RefSeq" id="WP_065015226.1">
    <property type="nucleotide sequence ID" value="NZ_LZKJ01000134.1"/>
</dbReference>
<dbReference type="Pfam" id="PF10118">
    <property type="entry name" value="Metal_hydrol"/>
    <property type="match status" value="1"/>
</dbReference>
<organism evidence="2 3">
    <name type="scientific">Mycobacterium kyorinense</name>
    <dbReference type="NCBI Taxonomy" id="487514"/>
    <lineage>
        <taxon>Bacteria</taxon>
        <taxon>Bacillati</taxon>
        <taxon>Actinomycetota</taxon>
        <taxon>Actinomycetes</taxon>
        <taxon>Mycobacteriales</taxon>
        <taxon>Mycobacteriaceae</taxon>
        <taxon>Mycobacterium</taxon>
    </lineage>
</organism>
<dbReference type="Proteomes" id="UP000093592">
    <property type="component" value="Unassembled WGS sequence"/>
</dbReference>
<keyword evidence="1" id="KW-1133">Transmembrane helix</keyword>
<comment type="caution">
    <text evidence="2">The sequence shown here is derived from an EMBL/GenBank/DDBJ whole genome shotgun (WGS) entry which is preliminary data.</text>
</comment>
<dbReference type="AlphaFoldDB" id="A0A1A2Z600"/>
<dbReference type="PANTHER" id="PTHR39456:SF1">
    <property type="entry name" value="METAL-DEPENDENT HYDROLASE"/>
    <property type="match status" value="1"/>
</dbReference>
<gene>
    <name evidence="2" type="ORF">A5707_03155</name>
</gene>
<dbReference type="InterPro" id="IPR016516">
    <property type="entry name" value="UCP07580"/>
</dbReference>
<protein>
    <submittedName>
        <fullName evidence="2">Metal-dependent hydrolase</fullName>
    </submittedName>
</protein>
<keyword evidence="2" id="KW-0378">Hydrolase</keyword>